<dbReference type="Pfam" id="PF05598">
    <property type="entry name" value="DUF772"/>
    <property type="match status" value="1"/>
</dbReference>
<evidence type="ECO:0000256" key="1">
    <source>
        <dbReference type="SAM" id="MobiDB-lite"/>
    </source>
</evidence>
<keyword evidence="6" id="KW-1185">Reference proteome</keyword>
<protein>
    <submittedName>
        <fullName evidence="5">Transposase IS4 family protein</fullName>
    </submittedName>
</protein>
<dbReference type="Proteomes" id="UP000681526">
    <property type="component" value="Unassembled WGS sequence"/>
</dbReference>
<feature type="domain" description="Transposase InsH N-terminal" evidence="3">
    <location>
        <begin position="21"/>
        <end position="111"/>
    </location>
</feature>
<dbReference type="Pfam" id="PF01609">
    <property type="entry name" value="DDE_Tnp_1"/>
    <property type="match status" value="1"/>
</dbReference>
<gene>
    <name evidence="5" type="primary">txxe 2060</name>
    <name evidence="5" type="ORF">TXXE_10060</name>
</gene>
<proteinExistence type="predicted"/>
<name>A0ABN7S1G4_THEXY</name>
<organism evidence="5 6">
    <name type="scientific">Thermobacillus xylanilyticus</name>
    <dbReference type="NCBI Taxonomy" id="76633"/>
    <lineage>
        <taxon>Bacteria</taxon>
        <taxon>Bacillati</taxon>
        <taxon>Bacillota</taxon>
        <taxon>Bacilli</taxon>
        <taxon>Bacillales</taxon>
        <taxon>Paenibacillaceae</taxon>
        <taxon>Thermobacillus</taxon>
    </lineage>
</organism>
<dbReference type="RefSeq" id="WP_213484512.1">
    <property type="nucleotide sequence ID" value="NZ_CAJRAY010000043.1"/>
</dbReference>
<feature type="domain" description="Transposase DDE" evidence="4">
    <location>
        <begin position="419"/>
        <end position="537"/>
    </location>
</feature>
<evidence type="ECO:0000259" key="2">
    <source>
        <dbReference type="Pfam" id="PF01609"/>
    </source>
</evidence>
<evidence type="ECO:0000313" key="6">
    <source>
        <dbReference type="Proteomes" id="UP000681526"/>
    </source>
</evidence>
<evidence type="ECO:0000313" key="5">
    <source>
        <dbReference type="EMBL" id="CAG5086419.1"/>
    </source>
</evidence>
<evidence type="ECO:0000259" key="3">
    <source>
        <dbReference type="Pfam" id="PF05598"/>
    </source>
</evidence>
<dbReference type="Pfam" id="PF13751">
    <property type="entry name" value="DDE_Tnp_1_6"/>
    <property type="match status" value="1"/>
</dbReference>
<accession>A0ABN7S1G4</accession>
<reference evidence="5 6" key="1">
    <citation type="submission" date="2021-04" db="EMBL/GenBank/DDBJ databases">
        <authorList>
            <person name="Rakotoarivonina H."/>
        </authorList>
    </citation>
    <scope>NUCLEOTIDE SEQUENCE [LARGE SCALE GENOMIC DNA]</scope>
    <source>
        <strain evidence="5 6">XE</strain>
    </source>
</reference>
<feature type="domain" description="Transposase IS4-like" evidence="2">
    <location>
        <begin position="311"/>
        <end position="394"/>
    </location>
</feature>
<dbReference type="PANTHER" id="PTHR33408:SF2">
    <property type="entry name" value="TRANSPOSASE DDE DOMAIN-CONTAINING PROTEIN"/>
    <property type="match status" value="1"/>
</dbReference>
<feature type="region of interest" description="Disordered" evidence="1">
    <location>
        <begin position="258"/>
        <end position="282"/>
    </location>
</feature>
<dbReference type="InterPro" id="IPR002559">
    <property type="entry name" value="Transposase_11"/>
</dbReference>
<dbReference type="PANTHER" id="PTHR33408">
    <property type="entry name" value="TRANSPOSASE"/>
    <property type="match status" value="1"/>
</dbReference>
<evidence type="ECO:0000259" key="4">
    <source>
        <dbReference type="Pfam" id="PF13751"/>
    </source>
</evidence>
<sequence>MTFSVRYKTFDQLSFADVQVYTKLPPHPFWSHVDSKVDFSFADRLCAVLYSGRGQYPYAPSLKLKIHLVQAYYGLSDRQTEEKIIGDLFIKRFLQLPVDFIGFDHSTIGLDRSRMGAAMFRACHLYILAQMYQYGLWGDRNEQWIIDSFPTNVNLKFPGAYRLIQHALIRLAQHLRKHGTKPMLEALEALPLDGATVRLSKSASASARMLAFSKLVSQAYGLLAWFENENIKPFLAEWKHLKRSRELQAILRRILQENSSPVDPGDGADEASEGRNEETGTNVPELVRFQKIPLAERPKNRIVSAVDPEARIAKRSKTIYGYKTQNLCTTGGVILDVRTIPANEHDQDATADMTATIKRFFGVTPSALLGDSAYGHGRNRARLAALGIPVVAPVPIAENPTGLFHSSRFVYDAEKDVYICPEGQQSVDKQYIRQSEGHQYSFAPHVCLSCPSRKACTSSEKGGRRVFRSDYADLYEAARVYNDSLTGRAELQEWLVVERKNKELKNDCALDGARTRSRVTLQIKAQTSAMVVNLKLLVRKLGNPKPGFLRRAPIAVG</sequence>
<dbReference type="InterPro" id="IPR025668">
    <property type="entry name" value="Tnp_DDE_dom"/>
</dbReference>
<dbReference type="InterPro" id="IPR008490">
    <property type="entry name" value="Transposase_InsH_N"/>
</dbReference>
<comment type="caution">
    <text evidence="5">The sequence shown here is derived from an EMBL/GenBank/DDBJ whole genome shotgun (WGS) entry which is preliminary data.</text>
</comment>
<dbReference type="EMBL" id="CAJRAY010000043">
    <property type="protein sequence ID" value="CAG5086419.1"/>
    <property type="molecule type" value="Genomic_DNA"/>
</dbReference>